<keyword evidence="2" id="KW-1185">Reference proteome</keyword>
<evidence type="ECO:0000313" key="1">
    <source>
        <dbReference type="EMBL" id="CAH2394515.1"/>
    </source>
</evidence>
<proteinExistence type="predicted"/>
<evidence type="ECO:0000313" key="2">
    <source>
        <dbReference type="Proteomes" id="UP001152604"/>
    </source>
</evidence>
<sequence>MTDDKRPFDRALFLHERQAPPDDHDPDDDDSALVIATATAKRQNKTALRASQGDRVDWKQGLVNAPGYRNIPNAKLPFRTKQARTSSIKAAADRREKRRELGVAIHYDQFAWSRLGQAKRDQFDLVRKSLAWIGPRWDANRDFGRYDDGRDGGQHLDHLFRFGTAKAHPRTPLIQHMREGM</sequence>
<comment type="caution">
    <text evidence="1">The sequence shown here is derived from an EMBL/GenBank/DDBJ whole genome shotgun (WGS) entry which is preliminary data.</text>
</comment>
<gene>
    <name evidence="1" type="ORF">MES4922_100104</name>
</gene>
<name>A0ABM9DD93_9HYPH</name>
<reference evidence="1" key="1">
    <citation type="submission" date="2022-03" db="EMBL/GenBank/DDBJ databases">
        <authorList>
            <person name="Brunel B."/>
        </authorList>
    </citation>
    <scope>NUCLEOTIDE SEQUENCE</scope>
    <source>
        <strain evidence="1">STM4922sample</strain>
    </source>
</reference>
<accession>A0ABM9DD93</accession>
<dbReference type="EMBL" id="CAKXZS010000002">
    <property type="protein sequence ID" value="CAH2394515.1"/>
    <property type="molecule type" value="Genomic_DNA"/>
</dbReference>
<protein>
    <submittedName>
        <fullName evidence="1">Uncharacterized protein</fullName>
    </submittedName>
</protein>
<dbReference type="Proteomes" id="UP001152604">
    <property type="component" value="Unassembled WGS sequence"/>
</dbReference>
<organism evidence="1 2">
    <name type="scientific">Mesorhizobium ventifaucium</name>
    <dbReference type="NCBI Taxonomy" id="666020"/>
    <lineage>
        <taxon>Bacteria</taxon>
        <taxon>Pseudomonadati</taxon>
        <taxon>Pseudomonadota</taxon>
        <taxon>Alphaproteobacteria</taxon>
        <taxon>Hyphomicrobiales</taxon>
        <taxon>Phyllobacteriaceae</taxon>
        <taxon>Mesorhizobium</taxon>
    </lineage>
</organism>